<comment type="caution">
    <text evidence="2">The sequence shown here is derived from an EMBL/GenBank/DDBJ whole genome shotgun (WGS) entry which is preliminary data.</text>
</comment>
<dbReference type="AlphaFoldDB" id="A0A0A1UQM3"/>
<feature type="transmembrane region" description="Helical" evidence="1">
    <location>
        <begin position="14"/>
        <end position="34"/>
    </location>
</feature>
<dbReference type="Proteomes" id="UP000030151">
    <property type="component" value="Unassembled WGS sequence"/>
</dbReference>
<gene>
    <name evidence="2" type="ORF">X797_008749</name>
</gene>
<name>A0A0A1UQM3_9HYPO</name>
<sequence length="97" mass="10502">MAMASPLTGYGRTYWLWSHLLAMVAPTGYGRLLAKASPVGQKASLRCGQNASRYHYTKVTKLTGDPDSNIVSVNLDSVAHASTSFLVVFSNAHNIIF</sequence>
<accession>A0A0A1UQM3</accession>
<proteinExistence type="predicted"/>
<reference evidence="2 3" key="1">
    <citation type="submission" date="2014-02" db="EMBL/GenBank/DDBJ databases">
        <title>The genome sequence of the entomopathogenic fungus Metarhizium robertsii ARSEF 2575.</title>
        <authorList>
            <person name="Giuliano Garisto Donzelli B."/>
            <person name="Roe B.A."/>
            <person name="Macmil S.L."/>
            <person name="Krasnoff S.B."/>
            <person name="Gibson D.M."/>
        </authorList>
    </citation>
    <scope>NUCLEOTIDE SEQUENCE [LARGE SCALE GENOMIC DNA]</scope>
    <source>
        <strain evidence="2 3">ARSEF 2575</strain>
    </source>
</reference>
<keyword evidence="1" id="KW-0812">Transmembrane</keyword>
<evidence type="ECO:0000313" key="2">
    <source>
        <dbReference type="EMBL" id="EXU98143.1"/>
    </source>
</evidence>
<dbReference type="EMBL" id="JELW01000029">
    <property type="protein sequence ID" value="EXU98143.1"/>
    <property type="molecule type" value="Genomic_DNA"/>
</dbReference>
<keyword evidence="1" id="KW-0472">Membrane</keyword>
<dbReference type="HOGENOM" id="CLU_2347169_0_0_1"/>
<evidence type="ECO:0000256" key="1">
    <source>
        <dbReference type="SAM" id="Phobius"/>
    </source>
</evidence>
<protein>
    <submittedName>
        <fullName evidence="2">Uncharacterized protein</fullName>
    </submittedName>
</protein>
<keyword evidence="1" id="KW-1133">Transmembrane helix</keyword>
<organism evidence="2 3">
    <name type="scientific">Metarhizium robertsii</name>
    <dbReference type="NCBI Taxonomy" id="568076"/>
    <lineage>
        <taxon>Eukaryota</taxon>
        <taxon>Fungi</taxon>
        <taxon>Dikarya</taxon>
        <taxon>Ascomycota</taxon>
        <taxon>Pezizomycotina</taxon>
        <taxon>Sordariomycetes</taxon>
        <taxon>Hypocreomycetidae</taxon>
        <taxon>Hypocreales</taxon>
        <taxon>Clavicipitaceae</taxon>
        <taxon>Metarhizium</taxon>
    </lineage>
</organism>
<evidence type="ECO:0000313" key="3">
    <source>
        <dbReference type="Proteomes" id="UP000030151"/>
    </source>
</evidence>